<keyword evidence="1" id="KW-0812">Transmembrane</keyword>
<name>A0ABT4LUC8_9PROT</name>
<dbReference type="RefSeq" id="WP_269401926.1">
    <property type="nucleotide sequence ID" value="NZ_JAPWGW010000002.1"/>
</dbReference>
<evidence type="ECO:0000256" key="1">
    <source>
        <dbReference type="SAM" id="Phobius"/>
    </source>
</evidence>
<reference evidence="2" key="1">
    <citation type="submission" date="2022-12" db="EMBL/GenBank/DDBJ databases">
        <title>Bacterial isolates from different developmental stages of Nematostella vectensis.</title>
        <authorList>
            <person name="Fraune S."/>
        </authorList>
    </citation>
    <scope>NUCLEOTIDE SEQUENCE</scope>
    <source>
        <strain evidence="2">G21632-S1</strain>
    </source>
</reference>
<feature type="transmembrane region" description="Helical" evidence="1">
    <location>
        <begin position="6"/>
        <end position="24"/>
    </location>
</feature>
<evidence type="ECO:0000313" key="2">
    <source>
        <dbReference type="EMBL" id="MCZ4297803.1"/>
    </source>
</evidence>
<keyword evidence="1" id="KW-1133">Transmembrane helix</keyword>
<accession>A0ABT4LUC8</accession>
<organism evidence="2 3">
    <name type="scientific">Henriciella marina</name>
    <dbReference type="NCBI Taxonomy" id="453851"/>
    <lineage>
        <taxon>Bacteria</taxon>
        <taxon>Pseudomonadati</taxon>
        <taxon>Pseudomonadota</taxon>
        <taxon>Alphaproteobacteria</taxon>
        <taxon>Hyphomonadales</taxon>
        <taxon>Hyphomonadaceae</taxon>
        <taxon>Henriciella</taxon>
    </lineage>
</organism>
<evidence type="ECO:0000313" key="3">
    <source>
        <dbReference type="Proteomes" id="UP001083770"/>
    </source>
</evidence>
<keyword evidence="1" id="KW-0472">Membrane</keyword>
<sequence length="43" mass="4860">MNWLIFVGIAAFVIFDIGILFYLLRKANRPGGLHGRSGSRPRE</sequence>
<protein>
    <submittedName>
        <fullName evidence="2">Uncharacterized protein</fullName>
    </submittedName>
</protein>
<gene>
    <name evidence="2" type="ORF">O4G74_07005</name>
</gene>
<dbReference type="EMBL" id="JAPWGW010000002">
    <property type="protein sequence ID" value="MCZ4297803.1"/>
    <property type="molecule type" value="Genomic_DNA"/>
</dbReference>
<comment type="caution">
    <text evidence="2">The sequence shown here is derived from an EMBL/GenBank/DDBJ whole genome shotgun (WGS) entry which is preliminary data.</text>
</comment>
<dbReference type="Proteomes" id="UP001083770">
    <property type="component" value="Unassembled WGS sequence"/>
</dbReference>
<keyword evidence="3" id="KW-1185">Reference proteome</keyword>
<proteinExistence type="predicted"/>